<keyword evidence="3" id="KW-1185">Reference proteome</keyword>
<proteinExistence type="predicted"/>
<dbReference type="RefSeq" id="WP_200237413.1">
    <property type="nucleotide sequence ID" value="NZ_JAENGP010000012.1"/>
</dbReference>
<dbReference type="Proteomes" id="UP000635316">
    <property type="component" value="Unassembled WGS sequence"/>
</dbReference>
<feature type="transmembrane region" description="Helical" evidence="1">
    <location>
        <begin position="43"/>
        <end position="70"/>
    </location>
</feature>
<keyword evidence="1" id="KW-1133">Transmembrane helix</keyword>
<evidence type="ECO:0000313" key="2">
    <source>
        <dbReference type="EMBL" id="MBK1781810.1"/>
    </source>
</evidence>
<feature type="transmembrane region" description="Helical" evidence="1">
    <location>
        <begin position="91"/>
        <end position="112"/>
    </location>
</feature>
<protein>
    <submittedName>
        <fullName evidence="2">Uncharacterized protein</fullName>
    </submittedName>
</protein>
<accession>A0ABS1EGA3</accession>
<organism evidence="2 3">
    <name type="scientific">Advenella mandrilli</name>
    <dbReference type="NCBI Taxonomy" id="2800330"/>
    <lineage>
        <taxon>Bacteria</taxon>
        <taxon>Pseudomonadati</taxon>
        <taxon>Pseudomonadota</taxon>
        <taxon>Betaproteobacteria</taxon>
        <taxon>Burkholderiales</taxon>
        <taxon>Alcaligenaceae</taxon>
    </lineage>
</organism>
<keyword evidence="1" id="KW-0472">Membrane</keyword>
<evidence type="ECO:0000313" key="3">
    <source>
        <dbReference type="Proteomes" id="UP000635316"/>
    </source>
</evidence>
<keyword evidence="1" id="KW-0812">Transmembrane</keyword>
<name>A0ABS1EGA3_9BURK</name>
<dbReference type="EMBL" id="JAENGP010000012">
    <property type="protein sequence ID" value="MBK1781810.1"/>
    <property type="molecule type" value="Genomic_DNA"/>
</dbReference>
<comment type="caution">
    <text evidence="2">The sequence shown here is derived from an EMBL/GenBank/DDBJ whole genome shotgun (WGS) entry which is preliminary data.</text>
</comment>
<gene>
    <name evidence="2" type="ORF">JHL22_11330</name>
</gene>
<reference evidence="2 3" key="1">
    <citation type="submission" date="2020-12" db="EMBL/GenBank/DDBJ databases">
        <authorList>
            <person name="Lu T."/>
            <person name="Wang Q."/>
            <person name="Han X."/>
        </authorList>
    </citation>
    <scope>NUCLEOTIDE SEQUENCE [LARGE SCALE GENOMIC DNA]</scope>
    <source>
        <strain evidence="2 3">WQ 585</strain>
    </source>
</reference>
<evidence type="ECO:0000256" key="1">
    <source>
        <dbReference type="SAM" id="Phobius"/>
    </source>
</evidence>
<sequence>MALILILIILVLGYRYCTAIPVQQAILKRSAGWESYVLLGHHGITIILQGLLAFLVFVIFGYALTAILALPKLAFTLENYDPINWFTKLIWFKQIAQIDVWIAGIIIFSMAMCQRKINHDKEKQAEMDNWTSQLRSLDAILDIIIYASSEIKPVKISLKSRKVYVGVIVSEQFEHIDADNIVIIPYLSGHREKDTLVVNFDHNYLKVYKKNNNNHQPETDNTFAVDMKEFKCVIRLNEVESISLFDFKYYQDFHHEEKTNTHQTI</sequence>